<dbReference type="GO" id="GO:0008289">
    <property type="term" value="F:lipid binding"/>
    <property type="evidence" value="ECO:0007669"/>
    <property type="project" value="InterPro"/>
</dbReference>
<dbReference type="SMART" id="SM01100">
    <property type="entry name" value="CRAL_TRIO_N"/>
    <property type="match status" value="1"/>
</dbReference>
<keyword evidence="3" id="KW-0472">Membrane</keyword>
<comment type="caution">
    <text evidence="5">The sequence shown here is derived from an EMBL/GenBank/DDBJ whole genome shotgun (WGS) entry which is preliminary data.</text>
</comment>
<dbReference type="Gene3D" id="3.40.525.10">
    <property type="entry name" value="CRAL-TRIO lipid binding domain"/>
    <property type="match status" value="1"/>
</dbReference>
<keyword evidence="2" id="KW-0813">Transport</keyword>
<organism evidence="5 6">
    <name type="scientific">Dillenia turbinata</name>
    <dbReference type="NCBI Taxonomy" id="194707"/>
    <lineage>
        <taxon>Eukaryota</taxon>
        <taxon>Viridiplantae</taxon>
        <taxon>Streptophyta</taxon>
        <taxon>Embryophyta</taxon>
        <taxon>Tracheophyta</taxon>
        <taxon>Spermatophyta</taxon>
        <taxon>Magnoliopsida</taxon>
        <taxon>eudicotyledons</taxon>
        <taxon>Gunneridae</taxon>
        <taxon>Pentapetalae</taxon>
        <taxon>Dilleniales</taxon>
        <taxon>Dilleniaceae</taxon>
        <taxon>Dillenia</taxon>
    </lineage>
</organism>
<comment type="subcellular location">
    <subcellularLocation>
        <location evidence="1">Membrane</location>
    </subcellularLocation>
</comment>
<evidence type="ECO:0000256" key="1">
    <source>
        <dbReference type="ARBA" id="ARBA00004370"/>
    </source>
</evidence>
<dbReference type="Proteomes" id="UP001370490">
    <property type="component" value="Unassembled WGS sequence"/>
</dbReference>
<dbReference type="InterPro" id="IPR044834">
    <property type="entry name" value="PATL"/>
</dbReference>
<evidence type="ECO:0000256" key="2">
    <source>
        <dbReference type="ARBA" id="ARBA00022448"/>
    </source>
</evidence>
<evidence type="ECO:0000313" key="6">
    <source>
        <dbReference type="Proteomes" id="UP001370490"/>
    </source>
</evidence>
<feature type="domain" description="CRAL/TRIO N-terminal" evidence="4">
    <location>
        <begin position="45"/>
        <end position="70"/>
    </location>
</feature>
<dbReference type="InterPro" id="IPR011074">
    <property type="entry name" value="CRAL/TRIO_N_dom"/>
</dbReference>
<dbReference type="GO" id="GO:0016020">
    <property type="term" value="C:membrane"/>
    <property type="evidence" value="ECO:0007669"/>
    <property type="project" value="UniProtKB-SubCell"/>
</dbReference>
<sequence length="131" mass="15182">MNLKKQRKPKRKKNVNAELGNEENVDKEISLWGVPLLPSKCVGANDVVLLKFLRAREFKAIEAFEMLKNTLQDIKINSVTKDEFGVEFQSVRYLNGLDHEGYPVCCNIFGVFDNEEIFQKTFGTKEKREHF</sequence>
<dbReference type="PANTHER" id="PTHR45932:SF2">
    <property type="entry name" value="PATELLIN-4"/>
    <property type="match status" value="1"/>
</dbReference>
<dbReference type="InterPro" id="IPR036273">
    <property type="entry name" value="CRAL/TRIO_N_dom_sf"/>
</dbReference>
<name>A0AAN8YXT8_9MAGN</name>
<dbReference type="Pfam" id="PF03765">
    <property type="entry name" value="CRAL_TRIO_N"/>
    <property type="match status" value="1"/>
</dbReference>
<dbReference type="AlphaFoldDB" id="A0AAN8YXT8"/>
<evidence type="ECO:0000259" key="4">
    <source>
        <dbReference type="SMART" id="SM01100"/>
    </source>
</evidence>
<dbReference type="SUPFAM" id="SSF46938">
    <property type="entry name" value="CRAL/TRIO N-terminal domain"/>
    <property type="match status" value="1"/>
</dbReference>
<evidence type="ECO:0000256" key="3">
    <source>
        <dbReference type="ARBA" id="ARBA00023136"/>
    </source>
</evidence>
<evidence type="ECO:0000313" key="5">
    <source>
        <dbReference type="EMBL" id="KAK6916892.1"/>
    </source>
</evidence>
<gene>
    <name evidence="5" type="ORF">RJ641_017643</name>
</gene>
<reference evidence="5 6" key="1">
    <citation type="submission" date="2023-12" db="EMBL/GenBank/DDBJ databases">
        <title>A high-quality genome assembly for Dillenia turbinata (Dilleniales).</title>
        <authorList>
            <person name="Chanderbali A."/>
        </authorList>
    </citation>
    <scope>NUCLEOTIDE SEQUENCE [LARGE SCALE GENOMIC DNA]</scope>
    <source>
        <strain evidence="5">LSX21</strain>
        <tissue evidence="5">Leaf</tissue>
    </source>
</reference>
<keyword evidence="6" id="KW-1185">Reference proteome</keyword>
<dbReference type="InterPro" id="IPR036865">
    <property type="entry name" value="CRAL-TRIO_dom_sf"/>
</dbReference>
<proteinExistence type="predicted"/>
<dbReference type="EMBL" id="JBAMMX010000023">
    <property type="protein sequence ID" value="KAK6916892.1"/>
    <property type="molecule type" value="Genomic_DNA"/>
</dbReference>
<dbReference type="PANTHER" id="PTHR45932">
    <property type="entry name" value="PATELLIN-1"/>
    <property type="match status" value="1"/>
</dbReference>
<protein>
    <submittedName>
        <fullName evidence="5">CRAL/TRIO, N-terminal domain</fullName>
    </submittedName>
</protein>
<accession>A0AAN8YXT8</accession>